<dbReference type="SUPFAM" id="SSF56672">
    <property type="entry name" value="DNA/RNA polymerases"/>
    <property type="match status" value="1"/>
</dbReference>
<proteinExistence type="inferred from homology"/>
<feature type="binding site" evidence="16">
    <location>
        <position position="13"/>
    </location>
    <ligand>
        <name>Mg(2+)</name>
        <dbReference type="ChEBI" id="CHEBI:18420"/>
    </ligand>
</feature>
<protein>
    <recommendedName>
        <fullName evidence="16">DNA polymerase IV</fullName>
        <shortName evidence="16">Pol IV</shortName>
        <ecNumber evidence="16">2.7.7.7</ecNumber>
    </recommendedName>
</protein>
<organism evidence="18 19">
    <name type="scientific">Sinobaca qinghaiensis</name>
    <dbReference type="NCBI Taxonomy" id="342944"/>
    <lineage>
        <taxon>Bacteria</taxon>
        <taxon>Bacillati</taxon>
        <taxon>Bacillota</taxon>
        <taxon>Bacilli</taxon>
        <taxon>Bacillales</taxon>
        <taxon>Sporolactobacillaceae</taxon>
        <taxon>Sinobaca</taxon>
    </lineage>
</organism>
<dbReference type="GO" id="GO:0042276">
    <property type="term" value="P:error-prone translesion synthesis"/>
    <property type="evidence" value="ECO:0007669"/>
    <property type="project" value="TreeGrafter"/>
</dbReference>
<dbReference type="PANTHER" id="PTHR11076:SF33">
    <property type="entry name" value="DNA POLYMERASE KAPPA"/>
    <property type="match status" value="1"/>
</dbReference>
<keyword evidence="6 16" id="KW-0808">Transferase</keyword>
<evidence type="ECO:0000256" key="12">
    <source>
        <dbReference type="ARBA" id="ARBA00022932"/>
    </source>
</evidence>
<dbReference type="FunFam" id="3.40.1170.60:FF:000001">
    <property type="entry name" value="DNA polymerase IV"/>
    <property type="match status" value="1"/>
</dbReference>
<dbReference type="GO" id="GO:0003684">
    <property type="term" value="F:damaged DNA binding"/>
    <property type="evidence" value="ECO:0007669"/>
    <property type="project" value="InterPro"/>
</dbReference>
<evidence type="ECO:0000256" key="15">
    <source>
        <dbReference type="ARBA" id="ARBA00049244"/>
    </source>
</evidence>
<evidence type="ECO:0000256" key="5">
    <source>
        <dbReference type="ARBA" id="ARBA00022490"/>
    </source>
</evidence>
<dbReference type="InterPro" id="IPR022880">
    <property type="entry name" value="DNApol_IV"/>
</dbReference>
<dbReference type="InterPro" id="IPR053848">
    <property type="entry name" value="IMS_HHH_1"/>
</dbReference>
<dbReference type="GO" id="GO:0003887">
    <property type="term" value="F:DNA-directed DNA polymerase activity"/>
    <property type="evidence" value="ECO:0007669"/>
    <property type="project" value="UniProtKB-UniRule"/>
</dbReference>
<evidence type="ECO:0000256" key="7">
    <source>
        <dbReference type="ARBA" id="ARBA00022695"/>
    </source>
</evidence>
<comment type="cofactor">
    <cofactor evidence="16">
        <name>Mg(2+)</name>
        <dbReference type="ChEBI" id="CHEBI:18420"/>
    </cofactor>
    <text evidence="16">Binds 2 magnesium ions per subunit.</text>
</comment>
<dbReference type="HAMAP" id="MF_01113">
    <property type="entry name" value="DNApol_IV"/>
    <property type="match status" value="1"/>
</dbReference>
<dbReference type="Pfam" id="PF00817">
    <property type="entry name" value="IMS"/>
    <property type="match status" value="1"/>
</dbReference>
<evidence type="ECO:0000256" key="13">
    <source>
        <dbReference type="ARBA" id="ARBA00023125"/>
    </source>
</evidence>
<keyword evidence="5 16" id="KW-0963">Cytoplasm</keyword>
<dbReference type="InterPro" id="IPR043502">
    <property type="entry name" value="DNA/RNA_pol_sf"/>
</dbReference>
<gene>
    <name evidence="16" type="primary">dinB</name>
    <name evidence="18" type="ORF">ATL39_0424</name>
</gene>
<accession>A0A419V7Z5</accession>
<dbReference type="SUPFAM" id="SSF100879">
    <property type="entry name" value="Lesion bypass DNA polymerase (Y-family), little finger domain"/>
    <property type="match status" value="1"/>
</dbReference>
<dbReference type="InterPro" id="IPR017961">
    <property type="entry name" value="DNA_pol_Y-fam_little_finger"/>
</dbReference>
<dbReference type="Gene3D" id="3.30.70.270">
    <property type="match status" value="1"/>
</dbReference>
<evidence type="ECO:0000256" key="3">
    <source>
        <dbReference type="ARBA" id="ARBA00011245"/>
    </source>
</evidence>
<comment type="subunit">
    <text evidence="3 16">Monomer.</text>
</comment>
<dbReference type="OrthoDB" id="9808813at2"/>
<dbReference type="EMBL" id="RAPK01000006">
    <property type="protein sequence ID" value="RKD76211.1"/>
    <property type="molecule type" value="Genomic_DNA"/>
</dbReference>
<dbReference type="FunFam" id="3.30.1490.100:FF:000004">
    <property type="entry name" value="DNA polymerase IV"/>
    <property type="match status" value="1"/>
</dbReference>
<comment type="subcellular location">
    <subcellularLocation>
        <location evidence="1 16">Cytoplasm</location>
    </subcellularLocation>
</comment>
<keyword evidence="12 16" id="KW-0239">DNA-directed DNA polymerase</keyword>
<evidence type="ECO:0000256" key="6">
    <source>
        <dbReference type="ARBA" id="ARBA00022679"/>
    </source>
</evidence>
<evidence type="ECO:0000256" key="2">
    <source>
        <dbReference type="ARBA" id="ARBA00010945"/>
    </source>
</evidence>
<evidence type="ECO:0000313" key="18">
    <source>
        <dbReference type="EMBL" id="RKD76211.1"/>
    </source>
</evidence>
<feature type="domain" description="UmuC" evidence="17">
    <location>
        <begin position="9"/>
        <end position="190"/>
    </location>
</feature>
<sequence>MDTSPIRKIIHIDMDAFYASIEQRDRPELRGKPVVVGGSPHSRGVVATCSYEARPFGIHSAMASHEAYKRCPQAVFVRGNMQKYREVSKGIMDIFYEITDLVEPLSLDEAYLDVTENKLGYPSATYVAREIKKRIKEKTGLNASAGVSYNKFLAKIASDYDKPDGLTVVTPEKAPAFIRELPIGDFRGVGKSTKEKFLEMGVHTGSDLLSWSEEDLVRIFHKRGHTFYNNSRGIDEREVNPYRERKSMGRETTLPHNISEYEDMLPIVKDLLQQVLSRLQADRIRVKCVVLKVKFYDFKQITRRTTLDDPTDDQEVLLAALGEQLEHIASLGREVRLLGVTTSDFHGAGDAAGGRGKVYKTTRYEQLRLF</sequence>
<dbReference type="GO" id="GO:0000287">
    <property type="term" value="F:magnesium ion binding"/>
    <property type="evidence" value="ECO:0007669"/>
    <property type="project" value="UniProtKB-UniRule"/>
</dbReference>
<feature type="active site" evidence="16">
    <location>
        <position position="109"/>
    </location>
</feature>
<keyword evidence="4 16" id="KW-0515">Mutator protein</keyword>
<dbReference type="GO" id="GO:0006281">
    <property type="term" value="P:DNA repair"/>
    <property type="evidence" value="ECO:0007669"/>
    <property type="project" value="UniProtKB-UniRule"/>
</dbReference>
<comment type="similarity">
    <text evidence="2 16">Belongs to the DNA polymerase type-Y family.</text>
</comment>
<dbReference type="RefSeq" id="WP_120191624.1">
    <property type="nucleotide sequence ID" value="NZ_RAPK01000006.1"/>
</dbReference>
<dbReference type="Pfam" id="PF11799">
    <property type="entry name" value="IMS_C"/>
    <property type="match status" value="1"/>
</dbReference>
<feature type="binding site" evidence="16">
    <location>
        <position position="108"/>
    </location>
    <ligand>
        <name>Mg(2+)</name>
        <dbReference type="ChEBI" id="CHEBI:18420"/>
    </ligand>
</feature>
<comment type="catalytic activity">
    <reaction evidence="15 16">
        <text>DNA(n) + a 2'-deoxyribonucleoside 5'-triphosphate = DNA(n+1) + diphosphate</text>
        <dbReference type="Rhea" id="RHEA:22508"/>
        <dbReference type="Rhea" id="RHEA-COMP:17339"/>
        <dbReference type="Rhea" id="RHEA-COMP:17340"/>
        <dbReference type="ChEBI" id="CHEBI:33019"/>
        <dbReference type="ChEBI" id="CHEBI:61560"/>
        <dbReference type="ChEBI" id="CHEBI:173112"/>
        <dbReference type="EC" id="2.7.7.7"/>
    </reaction>
</comment>
<dbReference type="InterPro" id="IPR001126">
    <property type="entry name" value="UmuC"/>
</dbReference>
<keyword evidence="8 16" id="KW-0235">DNA replication</keyword>
<evidence type="ECO:0000256" key="14">
    <source>
        <dbReference type="ARBA" id="ARBA00023204"/>
    </source>
</evidence>
<evidence type="ECO:0000259" key="17">
    <source>
        <dbReference type="PROSITE" id="PS50173"/>
    </source>
</evidence>
<name>A0A419V7Z5_9BACL</name>
<keyword evidence="13 16" id="KW-0238">DNA-binding</keyword>
<dbReference type="AlphaFoldDB" id="A0A419V7Z5"/>
<dbReference type="InterPro" id="IPR043128">
    <property type="entry name" value="Rev_trsase/Diguanyl_cyclase"/>
</dbReference>
<keyword evidence="7 16" id="KW-0548">Nucleotidyltransferase</keyword>
<dbReference type="PROSITE" id="PS50173">
    <property type="entry name" value="UMUC"/>
    <property type="match status" value="1"/>
</dbReference>
<dbReference type="GO" id="GO:0005829">
    <property type="term" value="C:cytosol"/>
    <property type="evidence" value="ECO:0007669"/>
    <property type="project" value="TreeGrafter"/>
</dbReference>
<evidence type="ECO:0000256" key="11">
    <source>
        <dbReference type="ARBA" id="ARBA00022842"/>
    </source>
</evidence>
<evidence type="ECO:0000256" key="8">
    <source>
        <dbReference type="ARBA" id="ARBA00022705"/>
    </source>
</evidence>
<evidence type="ECO:0000256" key="1">
    <source>
        <dbReference type="ARBA" id="ARBA00004496"/>
    </source>
</evidence>
<dbReference type="PANTHER" id="PTHR11076">
    <property type="entry name" value="DNA REPAIR POLYMERASE UMUC / TRANSFERASE FAMILY MEMBER"/>
    <property type="match status" value="1"/>
</dbReference>
<evidence type="ECO:0000256" key="10">
    <source>
        <dbReference type="ARBA" id="ARBA00022763"/>
    </source>
</evidence>
<evidence type="ECO:0000313" key="19">
    <source>
        <dbReference type="Proteomes" id="UP000285120"/>
    </source>
</evidence>
<dbReference type="InterPro" id="IPR050116">
    <property type="entry name" value="DNA_polymerase-Y"/>
</dbReference>
<dbReference type="CDD" id="cd03586">
    <property type="entry name" value="PolY_Pol_IV_kappa"/>
    <property type="match status" value="1"/>
</dbReference>
<dbReference type="Proteomes" id="UP000285120">
    <property type="component" value="Unassembled WGS sequence"/>
</dbReference>
<keyword evidence="19" id="KW-1185">Reference proteome</keyword>
<dbReference type="NCBIfam" id="NF010731">
    <property type="entry name" value="PRK14133.1"/>
    <property type="match status" value="1"/>
</dbReference>
<comment type="function">
    <text evidence="16">Poorly processive, error-prone DNA polymerase involved in untargeted mutagenesis. Copies undamaged DNA at stalled replication forks, which arise in vivo from mismatched or misaligned primer ends. These misaligned primers can be extended by PolIV. Exhibits no 3'-5' exonuclease (proofreading) activity. May be involved in translesional synthesis, in conjunction with the beta clamp from PolIII.</text>
</comment>
<dbReference type="EC" id="2.7.7.7" evidence="16"/>
<dbReference type="NCBIfam" id="NF002677">
    <property type="entry name" value="PRK02406.1"/>
    <property type="match status" value="1"/>
</dbReference>
<dbReference type="GO" id="GO:0006261">
    <property type="term" value="P:DNA-templated DNA replication"/>
    <property type="evidence" value="ECO:0007669"/>
    <property type="project" value="UniProtKB-UniRule"/>
</dbReference>
<evidence type="ECO:0000256" key="16">
    <source>
        <dbReference type="HAMAP-Rule" id="MF_01113"/>
    </source>
</evidence>
<dbReference type="InterPro" id="IPR036775">
    <property type="entry name" value="DNA_pol_Y-fam_lit_finger_sf"/>
</dbReference>
<evidence type="ECO:0000256" key="9">
    <source>
        <dbReference type="ARBA" id="ARBA00022723"/>
    </source>
</evidence>
<dbReference type="Gene3D" id="1.10.150.20">
    <property type="entry name" value="5' to 3' exonuclease, C-terminal subdomain"/>
    <property type="match status" value="1"/>
</dbReference>
<keyword evidence="10 16" id="KW-0227">DNA damage</keyword>
<keyword evidence="11 16" id="KW-0460">Magnesium</keyword>
<keyword evidence="14 16" id="KW-0234">DNA repair</keyword>
<evidence type="ECO:0000256" key="4">
    <source>
        <dbReference type="ARBA" id="ARBA00022457"/>
    </source>
</evidence>
<dbReference type="Gene3D" id="3.40.1170.60">
    <property type="match status" value="1"/>
</dbReference>
<keyword evidence="9 16" id="KW-0479">Metal-binding</keyword>
<dbReference type="Pfam" id="PF21999">
    <property type="entry name" value="IMS_HHH_1"/>
    <property type="match status" value="1"/>
</dbReference>
<comment type="caution">
    <text evidence="18">The sequence shown here is derived from an EMBL/GenBank/DDBJ whole genome shotgun (WGS) entry which is preliminary data.</text>
</comment>
<dbReference type="Gene3D" id="3.30.1490.100">
    <property type="entry name" value="DNA polymerase, Y-family, little finger domain"/>
    <property type="match status" value="1"/>
</dbReference>
<reference evidence="18 19" key="1">
    <citation type="submission" date="2018-09" db="EMBL/GenBank/DDBJ databases">
        <title>Genomic Encyclopedia of Archaeal and Bacterial Type Strains, Phase II (KMG-II): from individual species to whole genera.</title>
        <authorList>
            <person name="Goeker M."/>
        </authorList>
    </citation>
    <scope>NUCLEOTIDE SEQUENCE [LARGE SCALE GENOMIC DNA]</scope>
    <source>
        <strain evidence="18 19">DSM 17008</strain>
    </source>
</reference>
<dbReference type="GO" id="GO:0009432">
    <property type="term" value="P:SOS response"/>
    <property type="evidence" value="ECO:0007669"/>
    <property type="project" value="TreeGrafter"/>
</dbReference>
<feature type="site" description="Substrate discrimination" evidence="16">
    <location>
        <position position="18"/>
    </location>
</feature>